<keyword evidence="2" id="KW-1185">Reference proteome</keyword>
<gene>
    <name evidence="1" type="ORF">HA482_01925</name>
</gene>
<dbReference type="Proteomes" id="UP000639516">
    <property type="component" value="Unassembled WGS sequence"/>
</dbReference>
<proteinExistence type="predicted"/>
<name>A0ABR7TYT3_9BRAD</name>
<evidence type="ECO:0000313" key="1">
    <source>
        <dbReference type="EMBL" id="MBC9976972.1"/>
    </source>
</evidence>
<organism evidence="1 2">
    <name type="scientific">Bradyrhizobium campsiandrae</name>
    <dbReference type="NCBI Taxonomy" id="1729892"/>
    <lineage>
        <taxon>Bacteria</taxon>
        <taxon>Pseudomonadati</taxon>
        <taxon>Pseudomonadota</taxon>
        <taxon>Alphaproteobacteria</taxon>
        <taxon>Hyphomicrobiales</taxon>
        <taxon>Nitrobacteraceae</taxon>
        <taxon>Bradyrhizobium</taxon>
    </lineage>
</organism>
<sequence length="61" mass="6739">MEREINPLSCDELEMISGGEPNLLLQIHIPGFDFKYYDTGSGIGYSWGHVCATNGSSIRCD</sequence>
<dbReference type="EMBL" id="JAATTO010000002">
    <property type="protein sequence ID" value="MBC9976972.1"/>
    <property type="molecule type" value="Genomic_DNA"/>
</dbReference>
<reference evidence="1 2" key="1">
    <citation type="journal article" date="2020" name="Arch. Microbiol.">
        <title>Bradyrhizobium campsiandrae sp. nov., a nitrogen-fixing bacterial strain isolated from a native leguminous tree from the Amazon adapted to flooded conditions.</title>
        <authorList>
            <person name="Cabral Michel D."/>
            <person name="Martins da Costa E."/>
            <person name="Azarias Guimaraes A."/>
            <person name="Soares de Carvalho T."/>
            <person name="Santos de Castro Caputo P."/>
            <person name="Willems A."/>
            <person name="de Souza Moreira F.M."/>
        </authorList>
    </citation>
    <scope>NUCLEOTIDE SEQUENCE [LARGE SCALE GENOMIC DNA]</scope>
    <source>
        <strain evidence="2">INPA 384B</strain>
    </source>
</reference>
<dbReference type="RefSeq" id="WP_188095595.1">
    <property type="nucleotide sequence ID" value="NZ_JAANIH010000001.1"/>
</dbReference>
<comment type="caution">
    <text evidence="1">The sequence shown here is derived from an EMBL/GenBank/DDBJ whole genome shotgun (WGS) entry which is preliminary data.</text>
</comment>
<accession>A0ABR7TYT3</accession>
<protein>
    <submittedName>
        <fullName evidence="1">Uncharacterized protein</fullName>
    </submittedName>
</protein>
<evidence type="ECO:0000313" key="2">
    <source>
        <dbReference type="Proteomes" id="UP000639516"/>
    </source>
</evidence>